<gene>
    <name evidence="11" type="ORF">PPROV_000446100</name>
</gene>
<dbReference type="GO" id="GO:0035529">
    <property type="term" value="F:NADH pyrophosphatase activity"/>
    <property type="evidence" value="ECO:0007669"/>
    <property type="project" value="TreeGrafter"/>
</dbReference>
<name>A0A830HJG7_9CHLO</name>
<dbReference type="InterPro" id="IPR049734">
    <property type="entry name" value="NudC-like_C"/>
</dbReference>
<keyword evidence="12" id="KW-1185">Reference proteome</keyword>
<sequence length="371" mass="40096">MRAGDHGAAFSATPLRRSIDPAVLKHPSFLRDAAPTAMYVLYDLDRGVLCSTSTSKAERVVVAYRTFSDLTRVLELHLGNDGVEACSSGDGKCAPPYLLGKRSDDDTLAFVVDVTGCDTRAMETNDDCFIAVRELMTGPRTADDDTLVIVGLSHAIARWHASQRYCGYTGLKTAPIEGGLKRIAASNLVAANATKVKPTKLYPRVNPVAIMLVENDAGTHCLLGRYHRAPEGMYTCLAGFVETCERLEDACAREVFEESGVAIKAPRILNSQAWPVARGGHCELMVGMHAVAADRDGDTALPPVIFDGTEMEDVSWFSKTEVTRALNVSRGAATPTESMDVKIKTVPGPFALAHWLIARWVDDECAGAHKL</sequence>
<comment type="cofactor">
    <cofactor evidence="1">
        <name>Mg(2+)</name>
        <dbReference type="ChEBI" id="CHEBI:18420"/>
    </cofactor>
</comment>
<dbReference type="GO" id="GO:0046872">
    <property type="term" value="F:metal ion binding"/>
    <property type="evidence" value="ECO:0007669"/>
    <property type="project" value="UniProtKB-KW"/>
</dbReference>
<evidence type="ECO:0000256" key="8">
    <source>
        <dbReference type="ARBA" id="ARBA00023027"/>
    </source>
</evidence>
<dbReference type="InterPro" id="IPR000086">
    <property type="entry name" value="NUDIX_hydrolase_dom"/>
</dbReference>
<dbReference type="Proteomes" id="UP000660262">
    <property type="component" value="Unassembled WGS sequence"/>
</dbReference>
<evidence type="ECO:0000256" key="9">
    <source>
        <dbReference type="ARBA" id="ARBA00023679"/>
    </source>
</evidence>
<accession>A0A830HJG7</accession>
<dbReference type="Gene3D" id="3.90.79.20">
    <property type="match status" value="1"/>
</dbReference>
<dbReference type="EC" id="3.6.1.22" evidence="4"/>
<dbReference type="GO" id="GO:0006742">
    <property type="term" value="P:NADP+ catabolic process"/>
    <property type="evidence" value="ECO:0007669"/>
    <property type="project" value="TreeGrafter"/>
</dbReference>
<evidence type="ECO:0000256" key="4">
    <source>
        <dbReference type="ARBA" id="ARBA00012381"/>
    </source>
</evidence>
<evidence type="ECO:0000256" key="7">
    <source>
        <dbReference type="ARBA" id="ARBA00022842"/>
    </source>
</evidence>
<keyword evidence="5" id="KW-0479">Metal-binding</keyword>
<reference evidence="11" key="1">
    <citation type="submission" date="2020-10" db="EMBL/GenBank/DDBJ databases">
        <title>Unveiling of a novel bifunctional photoreceptor, Dualchrome1, isolated from a cosmopolitan green alga.</title>
        <authorList>
            <person name="Suzuki S."/>
            <person name="Kawachi M."/>
        </authorList>
    </citation>
    <scope>NUCLEOTIDE SEQUENCE</scope>
    <source>
        <strain evidence="11">NIES 2893</strain>
    </source>
</reference>
<keyword evidence="8" id="KW-0520">NAD</keyword>
<evidence type="ECO:0000313" key="12">
    <source>
        <dbReference type="Proteomes" id="UP000660262"/>
    </source>
</evidence>
<dbReference type="GO" id="GO:0005777">
    <property type="term" value="C:peroxisome"/>
    <property type="evidence" value="ECO:0007669"/>
    <property type="project" value="TreeGrafter"/>
</dbReference>
<dbReference type="GO" id="GO:0005829">
    <property type="term" value="C:cytosol"/>
    <property type="evidence" value="ECO:0007669"/>
    <property type="project" value="TreeGrafter"/>
</dbReference>
<keyword evidence="6" id="KW-0378">Hydrolase</keyword>
<dbReference type="SUPFAM" id="SSF55811">
    <property type="entry name" value="Nudix"/>
    <property type="match status" value="1"/>
</dbReference>
<dbReference type="Pfam" id="PF00293">
    <property type="entry name" value="NUDIX"/>
    <property type="match status" value="1"/>
</dbReference>
<evidence type="ECO:0000256" key="6">
    <source>
        <dbReference type="ARBA" id="ARBA00022801"/>
    </source>
</evidence>
<evidence type="ECO:0000256" key="2">
    <source>
        <dbReference type="ARBA" id="ARBA00001947"/>
    </source>
</evidence>
<feature type="domain" description="Nudix hydrolase" evidence="10">
    <location>
        <begin position="203"/>
        <end position="339"/>
    </location>
</feature>
<dbReference type="EMBL" id="BNJQ01000011">
    <property type="protein sequence ID" value="GHP05711.1"/>
    <property type="molecule type" value="Genomic_DNA"/>
</dbReference>
<evidence type="ECO:0000259" key="10">
    <source>
        <dbReference type="PROSITE" id="PS51462"/>
    </source>
</evidence>
<dbReference type="PANTHER" id="PTHR42904">
    <property type="entry name" value="NUDIX HYDROLASE, NUDC SUBFAMILY"/>
    <property type="match status" value="1"/>
</dbReference>
<dbReference type="GO" id="GO:0019677">
    <property type="term" value="P:NAD+ catabolic process"/>
    <property type="evidence" value="ECO:0007669"/>
    <property type="project" value="TreeGrafter"/>
</dbReference>
<comment type="caution">
    <text evidence="11">The sequence shown here is derived from an EMBL/GenBank/DDBJ whole genome shotgun (WGS) entry which is preliminary data.</text>
</comment>
<comment type="similarity">
    <text evidence="3">Belongs to the Nudix hydrolase family. NudC subfamily.</text>
</comment>
<dbReference type="AlphaFoldDB" id="A0A830HJG7"/>
<evidence type="ECO:0000313" key="11">
    <source>
        <dbReference type="EMBL" id="GHP05711.1"/>
    </source>
</evidence>
<dbReference type="Gene3D" id="3.90.79.10">
    <property type="entry name" value="Nucleoside Triphosphate Pyrophosphohydrolase"/>
    <property type="match status" value="1"/>
</dbReference>
<proteinExistence type="inferred from homology"/>
<organism evidence="11 12">
    <name type="scientific">Pycnococcus provasolii</name>
    <dbReference type="NCBI Taxonomy" id="41880"/>
    <lineage>
        <taxon>Eukaryota</taxon>
        <taxon>Viridiplantae</taxon>
        <taxon>Chlorophyta</taxon>
        <taxon>Pseudoscourfieldiophyceae</taxon>
        <taxon>Pseudoscourfieldiales</taxon>
        <taxon>Pycnococcaceae</taxon>
        <taxon>Pycnococcus</taxon>
    </lineage>
</organism>
<evidence type="ECO:0000256" key="1">
    <source>
        <dbReference type="ARBA" id="ARBA00001946"/>
    </source>
</evidence>
<dbReference type="PROSITE" id="PS00893">
    <property type="entry name" value="NUDIX_BOX"/>
    <property type="match status" value="1"/>
</dbReference>
<evidence type="ECO:0000256" key="3">
    <source>
        <dbReference type="ARBA" id="ARBA00009595"/>
    </source>
</evidence>
<dbReference type="PROSITE" id="PS51462">
    <property type="entry name" value="NUDIX"/>
    <property type="match status" value="1"/>
</dbReference>
<comment type="catalytic activity">
    <reaction evidence="9">
        <text>a 5'-end NAD(+)-phospho-ribonucleoside in mRNA + H2O = a 5'-end phospho-adenosine-phospho-ribonucleoside in mRNA + beta-nicotinamide D-ribonucleotide + 2 H(+)</text>
        <dbReference type="Rhea" id="RHEA:60876"/>
        <dbReference type="Rhea" id="RHEA-COMP:15698"/>
        <dbReference type="Rhea" id="RHEA-COMP:15719"/>
        <dbReference type="ChEBI" id="CHEBI:14649"/>
        <dbReference type="ChEBI" id="CHEBI:15377"/>
        <dbReference type="ChEBI" id="CHEBI:15378"/>
        <dbReference type="ChEBI" id="CHEBI:144029"/>
        <dbReference type="ChEBI" id="CHEBI:144051"/>
    </reaction>
    <physiologicalReaction direction="left-to-right" evidence="9">
        <dbReference type="Rhea" id="RHEA:60877"/>
    </physiologicalReaction>
</comment>
<dbReference type="InterPro" id="IPR020084">
    <property type="entry name" value="NUDIX_hydrolase_CS"/>
</dbReference>
<evidence type="ECO:0000256" key="5">
    <source>
        <dbReference type="ARBA" id="ARBA00022723"/>
    </source>
</evidence>
<dbReference type="InterPro" id="IPR015797">
    <property type="entry name" value="NUDIX_hydrolase-like_dom_sf"/>
</dbReference>
<keyword evidence="7" id="KW-0460">Magnesium</keyword>
<dbReference type="CDD" id="cd03429">
    <property type="entry name" value="NUDIX_NADH_pyrophosphatase_Nudt13"/>
    <property type="match status" value="1"/>
</dbReference>
<comment type="cofactor">
    <cofactor evidence="2">
        <name>Zn(2+)</name>
        <dbReference type="ChEBI" id="CHEBI:29105"/>
    </cofactor>
</comment>
<protein>
    <recommendedName>
        <fullName evidence="4">NAD(+) diphosphatase</fullName>
        <ecNumber evidence="4">3.6.1.22</ecNumber>
    </recommendedName>
</protein>
<dbReference type="OrthoDB" id="10249612at2759"/>
<dbReference type="InterPro" id="IPR050241">
    <property type="entry name" value="NAD-cap_RNA_hydrolase_NudC"/>
</dbReference>
<dbReference type="PANTHER" id="PTHR42904:SF6">
    <property type="entry name" value="NAD-CAPPED RNA HYDROLASE NUDT12"/>
    <property type="match status" value="1"/>
</dbReference>